<evidence type="ECO:0000256" key="1">
    <source>
        <dbReference type="ARBA" id="ARBA00004141"/>
    </source>
</evidence>
<dbReference type="AlphaFoldDB" id="A0AAW2HVT9"/>
<feature type="transmembrane region" description="Helical" evidence="6">
    <location>
        <begin position="411"/>
        <end position="428"/>
    </location>
</feature>
<keyword evidence="5 6" id="KW-0472">Membrane</keyword>
<keyword evidence="7" id="KW-0732">Signal</keyword>
<evidence type="ECO:0000256" key="4">
    <source>
        <dbReference type="ARBA" id="ARBA00022989"/>
    </source>
</evidence>
<feature type="chain" id="PRO_5043979971" evidence="7">
    <location>
        <begin position="19"/>
        <end position="477"/>
    </location>
</feature>
<organism evidence="8">
    <name type="scientific">Menopon gallinae</name>
    <name type="common">poultry shaft louse</name>
    <dbReference type="NCBI Taxonomy" id="328185"/>
    <lineage>
        <taxon>Eukaryota</taxon>
        <taxon>Metazoa</taxon>
        <taxon>Ecdysozoa</taxon>
        <taxon>Arthropoda</taxon>
        <taxon>Hexapoda</taxon>
        <taxon>Insecta</taxon>
        <taxon>Pterygota</taxon>
        <taxon>Neoptera</taxon>
        <taxon>Paraneoptera</taxon>
        <taxon>Psocodea</taxon>
        <taxon>Troctomorpha</taxon>
        <taxon>Phthiraptera</taxon>
        <taxon>Amblycera</taxon>
        <taxon>Menoponidae</taxon>
        <taxon>Menopon</taxon>
    </lineage>
</organism>
<dbReference type="InterPro" id="IPR050799">
    <property type="entry name" value="ZIP_Transporter"/>
</dbReference>
<feature type="transmembrane region" description="Helical" evidence="6">
    <location>
        <begin position="184"/>
        <end position="210"/>
    </location>
</feature>
<evidence type="ECO:0000256" key="7">
    <source>
        <dbReference type="SAM" id="SignalP"/>
    </source>
</evidence>
<dbReference type="PANTHER" id="PTHR12191">
    <property type="entry name" value="SOLUTE CARRIER FAMILY 39"/>
    <property type="match status" value="1"/>
</dbReference>
<accession>A0AAW2HVT9</accession>
<evidence type="ECO:0000313" key="8">
    <source>
        <dbReference type="EMBL" id="KAL0273989.1"/>
    </source>
</evidence>
<comment type="subcellular location">
    <subcellularLocation>
        <location evidence="1">Membrane</location>
        <topology evidence="1">Multi-pass membrane protein</topology>
    </subcellularLocation>
</comment>
<reference evidence="8" key="1">
    <citation type="journal article" date="2024" name="Gigascience">
        <title>Chromosome-level genome of the poultry shaft louse Menopon gallinae provides insight into the host-switching and adaptive evolution of parasitic lice.</title>
        <authorList>
            <person name="Xu Y."/>
            <person name="Ma L."/>
            <person name="Liu S."/>
            <person name="Liang Y."/>
            <person name="Liu Q."/>
            <person name="He Z."/>
            <person name="Tian L."/>
            <person name="Duan Y."/>
            <person name="Cai W."/>
            <person name="Li H."/>
            <person name="Song F."/>
        </authorList>
    </citation>
    <scope>NUCLEOTIDE SEQUENCE</scope>
    <source>
        <strain evidence="8">Cailab_2023a</strain>
    </source>
</reference>
<evidence type="ECO:0000256" key="6">
    <source>
        <dbReference type="SAM" id="Phobius"/>
    </source>
</evidence>
<evidence type="ECO:0000256" key="5">
    <source>
        <dbReference type="ARBA" id="ARBA00023136"/>
    </source>
</evidence>
<feature type="transmembrane region" description="Helical" evidence="6">
    <location>
        <begin position="385"/>
        <end position="405"/>
    </location>
</feature>
<feature type="transmembrane region" description="Helical" evidence="6">
    <location>
        <begin position="217"/>
        <end position="235"/>
    </location>
</feature>
<comment type="caution">
    <text evidence="8">The sequence shown here is derived from an EMBL/GenBank/DDBJ whole genome shotgun (WGS) entry which is preliminary data.</text>
</comment>
<dbReference type="GO" id="GO:0005385">
    <property type="term" value="F:zinc ion transmembrane transporter activity"/>
    <property type="evidence" value="ECO:0007669"/>
    <property type="project" value="TreeGrafter"/>
</dbReference>
<feature type="transmembrane region" description="Helical" evidence="6">
    <location>
        <begin position="255"/>
        <end position="275"/>
    </location>
</feature>
<keyword evidence="3 6" id="KW-0812">Transmembrane</keyword>
<name>A0AAW2HVT9_9NEOP</name>
<dbReference type="InterPro" id="IPR003689">
    <property type="entry name" value="ZIP"/>
</dbReference>
<evidence type="ECO:0000256" key="2">
    <source>
        <dbReference type="ARBA" id="ARBA00006939"/>
    </source>
</evidence>
<proteinExistence type="inferred from homology"/>
<comment type="similarity">
    <text evidence="2">Belongs to the ZIP transporter (TC 2.A.5) family.</text>
</comment>
<dbReference type="GO" id="GO:0140410">
    <property type="term" value="F:monoatomic cation:bicarbonate symporter activity"/>
    <property type="evidence" value="ECO:0007669"/>
    <property type="project" value="TreeGrafter"/>
</dbReference>
<dbReference type="EMBL" id="JARGDH010000003">
    <property type="protein sequence ID" value="KAL0273989.1"/>
    <property type="molecule type" value="Genomic_DNA"/>
</dbReference>
<dbReference type="Pfam" id="PF02535">
    <property type="entry name" value="Zip"/>
    <property type="match status" value="1"/>
</dbReference>
<feature type="transmembrane region" description="Helical" evidence="6">
    <location>
        <begin position="449"/>
        <end position="468"/>
    </location>
</feature>
<dbReference type="PANTHER" id="PTHR12191:SF37">
    <property type="entry name" value="ZINC TRANSPORTER FOI"/>
    <property type="match status" value="1"/>
</dbReference>
<evidence type="ECO:0000256" key="3">
    <source>
        <dbReference type="ARBA" id="ARBA00022692"/>
    </source>
</evidence>
<feature type="signal peptide" evidence="7">
    <location>
        <begin position="1"/>
        <end position="18"/>
    </location>
</feature>
<dbReference type="GO" id="GO:0005886">
    <property type="term" value="C:plasma membrane"/>
    <property type="evidence" value="ECO:0007669"/>
    <property type="project" value="TreeGrafter"/>
</dbReference>
<gene>
    <name evidence="8" type="ORF">PYX00_006536</name>
</gene>
<sequence length="477" mass="53259">MKIAFLAVVSCCCAIARSDDNELPPGYNRTFFVSEIFHKYGNPDYLTYEGFEHLLESLGLGRLKFDISHDVSLHKINGTFKEFHDELKLHKHNHSANSAVRNLTKRAVREYDKIPEALQRGKRCLTPQDLLSTYGLETSHGVVISRKGFVDMCPAIIYELDQKACRPEIAMIESPEEENERHLVWLYATLSILIMSVAGLLCILFVPVVVRDCYKPLLDFLIATGAGTLCGDALLHLLPHVLVHRYEVESKAQPILRGTFTLISVFLFFVIEILLKFMQTQKVLKTTINEELGKMITDQTEAQDKRRNSHHHYHSHQKNDAIASMVIIGDVLHNVTDGLSIGAAFASSISSGFASSIAIFSHELPHELGDYATLISSGMSKKKTLLYNILSSVFSFLGMIIGILLGEIKHASLWINAFTAGSFLYIALSDLVPEMKLSLAESGKPRTMIVHLSGLVCGGFIMFCVALFEENLEELLK</sequence>
<keyword evidence="4 6" id="KW-1133">Transmembrane helix</keyword>
<protein>
    <submittedName>
        <fullName evidence="8">Uncharacterized protein</fullName>
    </submittedName>
</protein>
<dbReference type="GO" id="GO:0071578">
    <property type="term" value="P:zinc ion import across plasma membrane"/>
    <property type="evidence" value="ECO:0007669"/>
    <property type="project" value="TreeGrafter"/>
</dbReference>
<dbReference type="GO" id="GO:0030003">
    <property type="term" value="P:intracellular monoatomic cation homeostasis"/>
    <property type="evidence" value="ECO:0007669"/>
    <property type="project" value="TreeGrafter"/>
</dbReference>